<protein>
    <submittedName>
        <fullName evidence="2">Formiminotransferase-cyclodeaminase</fullName>
    </submittedName>
</protein>
<name>A0A5B7WU87_9MICC</name>
<accession>A0A5B7WU87</accession>
<gene>
    <name evidence="2" type="ORF">GcLGCM259_0857</name>
</gene>
<evidence type="ECO:0000259" key="1">
    <source>
        <dbReference type="Pfam" id="PF04961"/>
    </source>
</evidence>
<dbReference type="Proteomes" id="UP000307000">
    <property type="component" value="Chromosome"/>
</dbReference>
<dbReference type="AlphaFoldDB" id="A0A5B7WU87"/>
<keyword evidence="3" id="KW-1185">Reference proteome</keyword>
<dbReference type="RefSeq" id="WP_138925896.1">
    <property type="nucleotide sequence ID" value="NZ_CP034412.1"/>
</dbReference>
<dbReference type="InterPro" id="IPR007044">
    <property type="entry name" value="Cyclodeamin/CycHdrlase"/>
</dbReference>
<dbReference type="SUPFAM" id="SSF101262">
    <property type="entry name" value="Methenyltetrahydrofolate cyclohydrolase-like"/>
    <property type="match status" value="1"/>
</dbReference>
<dbReference type="Pfam" id="PF04961">
    <property type="entry name" value="FTCD_C"/>
    <property type="match status" value="1"/>
</dbReference>
<keyword evidence="2" id="KW-0808">Transferase</keyword>
<evidence type="ECO:0000313" key="2">
    <source>
        <dbReference type="EMBL" id="QCY46613.1"/>
    </source>
</evidence>
<dbReference type="KEGG" id="gcr:GcLGCM259_0857"/>
<sequence length="218" mass="22859">MDKPEAVTTQDSTVEQWTAALAQSTGSPGGGAGAGLMLAIAASLISMVAGYTDAQEPQAAHVQSLRRRALELRQTALRLADEDASASKAFGAAFHLEPGRERETAIKKASINAARASATLGKHAVMAIDDLEWLALNGNQALISDVVVALGSLRATLAGARTNVSFDLASSTTDDSSMAELRRQHQDLFAALREFEAAIERLDTIASGIDRRAAPTST</sequence>
<feature type="domain" description="Cyclodeaminase/cyclohydrolase" evidence="1">
    <location>
        <begin position="13"/>
        <end position="184"/>
    </location>
</feature>
<proteinExistence type="predicted"/>
<dbReference type="InterPro" id="IPR036178">
    <property type="entry name" value="Formintransfe-cycloase-like_sf"/>
</dbReference>
<evidence type="ECO:0000313" key="3">
    <source>
        <dbReference type="Proteomes" id="UP000307000"/>
    </source>
</evidence>
<dbReference type="GO" id="GO:0016740">
    <property type="term" value="F:transferase activity"/>
    <property type="evidence" value="ECO:0007669"/>
    <property type="project" value="UniProtKB-KW"/>
</dbReference>
<organism evidence="2 3">
    <name type="scientific">Glutamicibacter creatinolyticus</name>
    <dbReference type="NCBI Taxonomy" id="162496"/>
    <lineage>
        <taxon>Bacteria</taxon>
        <taxon>Bacillati</taxon>
        <taxon>Actinomycetota</taxon>
        <taxon>Actinomycetes</taxon>
        <taxon>Micrococcales</taxon>
        <taxon>Micrococcaceae</taxon>
        <taxon>Glutamicibacter</taxon>
    </lineage>
</organism>
<dbReference type="EMBL" id="CP034412">
    <property type="protein sequence ID" value="QCY46613.1"/>
    <property type="molecule type" value="Genomic_DNA"/>
</dbReference>
<dbReference type="Gene3D" id="1.20.120.680">
    <property type="entry name" value="Formiminotetrahydrofolate cyclodeaminase monomer, up-and-down helical bundle"/>
    <property type="match status" value="1"/>
</dbReference>
<reference evidence="2 3" key="1">
    <citation type="submission" date="2018-12" db="EMBL/GenBank/DDBJ databases">
        <title>Complete Genome Sequence of Glutamicibacter creatinolyticus strain LGCM259,isolated from an abscess of a 12-year-old mare in Italy.</title>
        <authorList>
            <person name="Santos R.G."/>
            <person name="Silva A.L."/>
            <person name="Seyffert N."/>
            <person name="Castro T.L.P."/>
            <person name="Attili A.R."/>
            <person name="Rifici C."/>
            <person name="Mazzullo G."/>
            <person name="Brenig B."/>
            <person name="Venanzi F."/>
            <person name="Azevedo V."/>
        </authorList>
    </citation>
    <scope>NUCLEOTIDE SEQUENCE [LARGE SCALE GENOMIC DNA]</scope>
    <source>
        <strain evidence="2 3">LGCM 259</strain>
    </source>
</reference>